<feature type="transmembrane region" description="Helical" evidence="1">
    <location>
        <begin position="78"/>
        <end position="94"/>
    </location>
</feature>
<proteinExistence type="predicted"/>
<organism evidence="2 3">
    <name type="scientific">Dyadobacter linearis</name>
    <dbReference type="NCBI Taxonomy" id="2823330"/>
    <lineage>
        <taxon>Bacteria</taxon>
        <taxon>Pseudomonadati</taxon>
        <taxon>Bacteroidota</taxon>
        <taxon>Cytophagia</taxon>
        <taxon>Cytophagales</taxon>
        <taxon>Spirosomataceae</taxon>
        <taxon>Dyadobacter</taxon>
    </lineage>
</organism>
<keyword evidence="3" id="KW-1185">Reference proteome</keyword>
<comment type="caution">
    <text evidence="2">The sequence shown here is derived from an EMBL/GenBank/DDBJ whole genome shotgun (WGS) entry which is preliminary data.</text>
</comment>
<evidence type="ECO:0000256" key="1">
    <source>
        <dbReference type="SAM" id="Phobius"/>
    </source>
</evidence>
<keyword evidence="1" id="KW-0472">Membrane</keyword>
<sequence>MLTKMNIEKLLIWITPLTLGALLGMYEILHGTFYVLYGTPDQKRDYPLEIVLGLLIMAACLVGHWLIRRISHSNTRTIWITESILVGFVIYGFYRS</sequence>
<evidence type="ECO:0000313" key="2">
    <source>
        <dbReference type="EMBL" id="CAG5068025.1"/>
    </source>
</evidence>
<protein>
    <submittedName>
        <fullName evidence="2">Uncharacterized protein</fullName>
    </submittedName>
</protein>
<dbReference type="Proteomes" id="UP000679725">
    <property type="component" value="Unassembled WGS sequence"/>
</dbReference>
<feature type="transmembrane region" description="Helical" evidence="1">
    <location>
        <begin position="12"/>
        <end position="36"/>
    </location>
</feature>
<keyword evidence="1" id="KW-1133">Transmembrane helix</keyword>
<reference evidence="2 3" key="1">
    <citation type="submission" date="2021-04" db="EMBL/GenBank/DDBJ databases">
        <authorList>
            <person name="Rodrigo-Torres L."/>
            <person name="Arahal R. D."/>
            <person name="Lucena T."/>
        </authorList>
    </citation>
    <scope>NUCLEOTIDE SEQUENCE [LARGE SCALE GENOMIC DNA]</scope>
    <source>
        <strain evidence="2 3">CECT 9623</strain>
    </source>
</reference>
<gene>
    <name evidence="2" type="ORF">DYBT9623_00753</name>
</gene>
<dbReference type="EMBL" id="CAJRAU010000001">
    <property type="protein sequence ID" value="CAG5068025.1"/>
    <property type="molecule type" value="Genomic_DNA"/>
</dbReference>
<evidence type="ECO:0000313" key="3">
    <source>
        <dbReference type="Proteomes" id="UP000679725"/>
    </source>
</evidence>
<accession>A0ABM8UKL9</accession>
<name>A0ABM8UKL9_9BACT</name>
<keyword evidence="1" id="KW-0812">Transmembrane</keyword>
<feature type="transmembrane region" description="Helical" evidence="1">
    <location>
        <begin position="48"/>
        <end position="66"/>
    </location>
</feature>